<dbReference type="Pfam" id="PF11351">
    <property type="entry name" value="GTA_holin_3TM"/>
    <property type="match status" value="1"/>
</dbReference>
<proteinExistence type="predicted"/>
<evidence type="ECO:0000313" key="2">
    <source>
        <dbReference type="Proteomes" id="UP000007844"/>
    </source>
</evidence>
<reference evidence="1 2" key="1">
    <citation type="journal article" date="2011" name="J. Bacteriol.">
        <title>Genome sequence of the mercury-methylating and pleomorphic Desulfovibrio africanus Strain Walvis Bay.</title>
        <authorList>
            <person name="Brown S.D."/>
            <person name="Wall J.D."/>
            <person name="Kucken A.M."/>
            <person name="Gilmour C.C."/>
            <person name="Podar M."/>
            <person name="Brandt C.C."/>
            <person name="Teshima H."/>
            <person name="Detter J.C."/>
            <person name="Han C.S."/>
            <person name="Land M.L."/>
            <person name="Lucas S."/>
            <person name="Han J."/>
            <person name="Pennacchio L."/>
            <person name="Nolan M."/>
            <person name="Pitluck S."/>
            <person name="Woyke T."/>
            <person name="Goodwin L."/>
            <person name="Palumbo A.V."/>
            <person name="Elias D.A."/>
        </authorList>
    </citation>
    <scope>NUCLEOTIDE SEQUENCE [LARGE SCALE GENOMIC DNA]</scope>
    <source>
        <strain evidence="1 2">Walvis Bay</strain>
    </source>
</reference>
<dbReference type="AlphaFoldDB" id="F3YW03"/>
<dbReference type="RefSeq" id="WP_014258869.1">
    <property type="nucleotide sequence ID" value="NC_016629.1"/>
</dbReference>
<dbReference type="HOGENOM" id="CLU_156640_0_0_7"/>
<accession>F3YW03</accession>
<dbReference type="EMBL" id="CP003221">
    <property type="protein sequence ID" value="EGJ49033.1"/>
    <property type="molecule type" value="Genomic_DNA"/>
</dbReference>
<keyword evidence="2" id="KW-1185">Reference proteome</keyword>
<dbReference type="STRING" id="690850.Desaf_0681"/>
<gene>
    <name evidence="1" type="ORF">Desaf_0681</name>
</gene>
<evidence type="ECO:0008006" key="3">
    <source>
        <dbReference type="Google" id="ProtNLM"/>
    </source>
</evidence>
<dbReference type="InterPro" id="IPR021497">
    <property type="entry name" value="GTA_holin_3TM"/>
</dbReference>
<sequence>MSVIGFLSDLISPVNKVIDKFTSDKERLEAQAALVRLEVQLSERMLQYETALMDARSKAIAAEAAGHGWLQRNWRPLTMLTFLVLIVADCLGLLPKAMPERVWDIVELGLGGYVIGRSAEKVVPKLMEAFKPAGKDKD</sequence>
<evidence type="ECO:0000313" key="1">
    <source>
        <dbReference type="EMBL" id="EGJ49033.1"/>
    </source>
</evidence>
<name>F3YW03_DESAF</name>
<dbReference type="eggNOG" id="ENOG50312N7">
    <property type="taxonomic scope" value="Bacteria"/>
</dbReference>
<organism evidence="1 2">
    <name type="scientific">Desulfocurvibacter africanus subsp. africanus str. Walvis Bay</name>
    <dbReference type="NCBI Taxonomy" id="690850"/>
    <lineage>
        <taxon>Bacteria</taxon>
        <taxon>Pseudomonadati</taxon>
        <taxon>Thermodesulfobacteriota</taxon>
        <taxon>Desulfovibrionia</taxon>
        <taxon>Desulfovibrionales</taxon>
        <taxon>Desulfovibrionaceae</taxon>
        <taxon>Desulfocurvibacter</taxon>
    </lineage>
</organism>
<protein>
    <recommendedName>
        <fullName evidence="3">Holin of 3TMs, for gene-transfer release</fullName>
    </recommendedName>
</protein>
<dbReference type="Proteomes" id="UP000007844">
    <property type="component" value="Chromosome"/>
</dbReference>
<dbReference type="KEGG" id="daf:Desaf_0681"/>